<dbReference type="SUPFAM" id="SSF52343">
    <property type="entry name" value="Ferredoxin reductase-like, C-terminal NADP-linked domain"/>
    <property type="match status" value="1"/>
</dbReference>
<dbReference type="Proteomes" id="UP001224775">
    <property type="component" value="Unassembled WGS sequence"/>
</dbReference>
<dbReference type="InterPro" id="IPR013130">
    <property type="entry name" value="Fe3_Rdtase_TM_dom"/>
</dbReference>
<dbReference type="PANTHER" id="PTHR11972:SF193">
    <property type="entry name" value="FAD-BINDING FR-TYPE DOMAIN-CONTAINING PROTEIN"/>
    <property type="match status" value="1"/>
</dbReference>
<gene>
    <name evidence="8" type="ORF">QTG54_009978</name>
</gene>
<keyword evidence="3 6" id="KW-1133">Transmembrane helix</keyword>
<feature type="transmembrane region" description="Helical" evidence="6">
    <location>
        <begin position="372"/>
        <end position="391"/>
    </location>
</feature>
<evidence type="ECO:0000256" key="5">
    <source>
        <dbReference type="ARBA" id="ARBA00023136"/>
    </source>
</evidence>
<dbReference type="GO" id="GO:0016491">
    <property type="term" value="F:oxidoreductase activity"/>
    <property type="evidence" value="ECO:0007669"/>
    <property type="project" value="UniProtKB-KW"/>
</dbReference>
<dbReference type="SUPFAM" id="SSF63380">
    <property type="entry name" value="Riboflavin synthase domain-like"/>
    <property type="match status" value="1"/>
</dbReference>
<reference evidence="8" key="1">
    <citation type="submission" date="2023-06" db="EMBL/GenBank/DDBJ databases">
        <title>Survivors Of The Sea: Transcriptome response of Skeletonema marinoi to long-term dormancy.</title>
        <authorList>
            <person name="Pinder M.I.M."/>
            <person name="Kourtchenko O."/>
            <person name="Robertson E.K."/>
            <person name="Larsson T."/>
            <person name="Maumus F."/>
            <person name="Osuna-Cruz C.M."/>
            <person name="Vancaester E."/>
            <person name="Stenow R."/>
            <person name="Vandepoele K."/>
            <person name="Ploug H."/>
            <person name="Bruchert V."/>
            <person name="Godhe A."/>
            <person name="Topel M."/>
        </authorList>
    </citation>
    <scope>NUCLEOTIDE SEQUENCE</scope>
    <source>
        <strain evidence="8">R05AC</strain>
    </source>
</reference>
<dbReference type="InterPro" id="IPR017927">
    <property type="entry name" value="FAD-bd_FR_type"/>
</dbReference>
<organism evidence="8 9">
    <name type="scientific">Skeletonema marinoi</name>
    <dbReference type="NCBI Taxonomy" id="267567"/>
    <lineage>
        <taxon>Eukaryota</taxon>
        <taxon>Sar</taxon>
        <taxon>Stramenopiles</taxon>
        <taxon>Ochrophyta</taxon>
        <taxon>Bacillariophyta</taxon>
        <taxon>Coscinodiscophyceae</taxon>
        <taxon>Thalassiosirophycidae</taxon>
        <taxon>Thalassiosirales</taxon>
        <taxon>Skeletonemataceae</taxon>
        <taxon>Skeletonema</taxon>
        <taxon>Skeletonema marinoi-dohrnii complex</taxon>
    </lineage>
</organism>
<feature type="transmembrane region" description="Helical" evidence="6">
    <location>
        <begin position="691"/>
        <end position="711"/>
    </location>
</feature>
<name>A0AAD8Y5E7_9STRA</name>
<feature type="non-terminal residue" evidence="8">
    <location>
        <position position="724"/>
    </location>
</feature>
<sequence>MDDKSRNRRLALLTAASGYSITLLYLLYGGTSQGKHWFRNLLPHDSNGGALLLIVFTLPLFIANTAALLLLKDGAAATGYNETKESNLHTNRRAHQTSCYVKIQYTMRRILASSRLFTVAFVIVPCVAFFLCSAQRHYSSAMGTYPMQTDSSIDNINKTALLEDNDDYNYQIAAWRWKLVHHISNCSAIVGLIAFSHLLIPASKHSPLIVLLNWTPQEALIMHKYAGRLAICGVVLHGFGHLMHAYWRWWSLFVSDYDIIAESNVLQSRNWMEKSFWRGFIPPMECWQQKFRSNNSTEIDFGPGCINNDDSCSCLDFWINFTGLFGLIALLVLIAGSLNHIRRNHYKVFYVVHIIAAPLFILASVLHYNRAIMYMCPSLLYYASQTVPVYVESWLSRRQSKGSRILSVSKIPCPSHQRPNGNVLSIEFEASQDTMNKFQPGSYCTLQIPSLSMVAHPFTVNIVPGHSNRLRILMRQIGPFTTQIVELLECKGQPEANQYIQEEKKECNAESQYNSTISLPKMHINAYGTSQRMAQLYHHDSALIVAGGIGITPYLSMLTEIASSSQASSTLKPVVLHWICRDAALIRYVHEQYFAAILDKSNGSDQGGGVSIRIVTHFTGSHDNAYCYNDGLETVSYKLNTCDGTPVKSSDYSVSNTRSLVTFATIFCFGTAAAMYFYTYLQSVEIVSTRILGLLAICITSIVISTISFMVSSRCQTEKVKYLP</sequence>
<dbReference type="InterPro" id="IPR013121">
    <property type="entry name" value="Fe_red_NAD-bd_6"/>
</dbReference>
<dbReference type="Gene3D" id="3.40.50.80">
    <property type="entry name" value="Nucleotide-binding domain of ferredoxin-NADP reductase (FNR) module"/>
    <property type="match status" value="1"/>
</dbReference>
<feature type="transmembrane region" description="Helical" evidence="6">
    <location>
        <begin position="12"/>
        <end position="30"/>
    </location>
</feature>
<keyword evidence="5 6" id="KW-0472">Membrane</keyword>
<dbReference type="InterPro" id="IPR050369">
    <property type="entry name" value="RBOH/FRE"/>
</dbReference>
<protein>
    <submittedName>
        <fullName evidence="8">Ferric reductase family protein</fullName>
    </submittedName>
</protein>
<dbReference type="Pfam" id="PF08030">
    <property type="entry name" value="NAD_binding_6"/>
    <property type="match status" value="1"/>
</dbReference>
<comment type="caution">
    <text evidence="8">The sequence shown here is derived from an EMBL/GenBank/DDBJ whole genome shotgun (WGS) entry which is preliminary data.</text>
</comment>
<feature type="transmembrane region" description="Helical" evidence="6">
    <location>
        <begin position="116"/>
        <end position="138"/>
    </location>
</feature>
<feature type="domain" description="FAD-binding FR-type" evidence="7">
    <location>
        <begin position="398"/>
        <end position="520"/>
    </location>
</feature>
<dbReference type="AlphaFoldDB" id="A0AAD8Y5E7"/>
<dbReference type="InterPro" id="IPR017938">
    <property type="entry name" value="Riboflavin_synthase-like_b-brl"/>
</dbReference>
<feature type="transmembrane region" description="Helical" evidence="6">
    <location>
        <begin position="179"/>
        <end position="200"/>
    </location>
</feature>
<dbReference type="CDD" id="cd06186">
    <property type="entry name" value="NOX_Duox_like_FAD_NADP"/>
    <property type="match status" value="1"/>
</dbReference>
<feature type="transmembrane region" description="Helical" evidence="6">
    <location>
        <begin position="317"/>
        <end position="336"/>
    </location>
</feature>
<comment type="subcellular location">
    <subcellularLocation>
        <location evidence="1">Membrane</location>
        <topology evidence="1">Multi-pass membrane protein</topology>
    </subcellularLocation>
</comment>
<dbReference type="Pfam" id="PF08022">
    <property type="entry name" value="FAD_binding_8"/>
    <property type="match status" value="1"/>
</dbReference>
<keyword evidence="2 6" id="KW-0812">Transmembrane</keyword>
<evidence type="ECO:0000256" key="6">
    <source>
        <dbReference type="SAM" id="Phobius"/>
    </source>
</evidence>
<dbReference type="InterPro" id="IPR039261">
    <property type="entry name" value="FNR_nucleotide-bd"/>
</dbReference>
<evidence type="ECO:0000256" key="3">
    <source>
        <dbReference type="ARBA" id="ARBA00022989"/>
    </source>
</evidence>
<dbReference type="EMBL" id="JATAAI010000018">
    <property type="protein sequence ID" value="KAK1739435.1"/>
    <property type="molecule type" value="Genomic_DNA"/>
</dbReference>
<evidence type="ECO:0000313" key="8">
    <source>
        <dbReference type="EMBL" id="KAK1739435.1"/>
    </source>
</evidence>
<dbReference type="PRINTS" id="PR00466">
    <property type="entry name" value="GP91PHOX"/>
</dbReference>
<feature type="transmembrane region" description="Helical" evidence="6">
    <location>
        <begin position="660"/>
        <end position="679"/>
    </location>
</feature>
<evidence type="ECO:0000256" key="4">
    <source>
        <dbReference type="ARBA" id="ARBA00023002"/>
    </source>
</evidence>
<dbReference type="InterPro" id="IPR000778">
    <property type="entry name" value="Cyt_b245_heavy_chain"/>
</dbReference>
<accession>A0AAD8Y5E7</accession>
<evidence type="ECO:0000259" key="7">
    <source>
        <dbReference type="PROSITE" id="PS51384"/>
    </source>
</evidence>
<proteinExistence type="predicted"/>
<evidence type="ECO:0000256" key="1">
    <source>
        <dbReference type="ARBA" id="ARBA00004141"/>
    </source>
</evidence>
<feature type="transmembrane region" description="Helical" evidence="6">
    <location>
        <begin position="229"/>
        <end position="247"/>
    </location>
</feature>
<keyword evidence="9" id="KW-1185">Reference proteome</keyword>
<feature type="transmembrane region" description="Helical" evidence="6">
    <location>
        <begin position="348"/>
        <end position="366"/>
    </location>
</feature>
<keyword evidence="4" id="KW-0560">Oxidoreductase</keyword>
<dbReference type="PANTHER" id="PTHR11972">
    <property type="entry name" value="NADPH OXIDASE"/>
    <property type="match status" value="1"/>
</dbReference>
<dbReference type="Pfam" id="PF01794">
    <property type="entry name" value="Ferric_reduct"/>
    <property type="match status" value="1"/>
</dbReference>
<evidence type="ECO:0000256" key="2">
    <source>
        <dbReference type="ARBA" id="ARBA00022692"/>
    </source>
</evidence>
<dbReference type="GO" id="GO:0005886">
    <property type="term" value="C:plasma membrane"/>
    <property type="evidence" value="ECO:0007669"/>
    <property type="project" value="TreeGrafter"/>
</dbReference>
<dbReference type="InterPro" id="IPR013112">
    <property type="entry name" value="FAD-bd_8"/>
</dbReference>
<dbReference type="PROSITE" id="PS51384">
    <property type="entry name" value="FAD_FR"/>
    <property type="match status" value="1"/>
</dbReference>
<feature type="transmembrane region" description="Helical" evidence="6">
    <location>
        <begin position="50"/>
        <end position="71"/>
    </location>
</feature>
<evidence type="ECO:0000313" key="9">
    <source>
        <dbReference type="Proteomes" id="UP001224775"/>
    </source>
</evidence>